<protein>
    <recommendedName>
        <fullName evidence="3">Carboxylic ester hydrolase</fullName>
        <ecNumber evidence="3">3.1.1.-</ecNumber>
    </recommendedName>
</protein>
<keyword evidence="6" id="KW-1185">Reference proteome</keyword>
<keyword evidence="2 3" id="KW-0378">Hydrolase</keyword>
<gene>
    <name evidence="5" type="ORF">N7498_006916</name>
</gene>
<dbReference type="InterPro" id="IPR019826">
    <property type="entry name" value="Carboxylesterase_B_AS"/>
</dbReference>
<dbReference type="Pfam" id="PF00135">
    <property type="entry name" value="COesterase"/>
    <property type="match status" value="1"/>
</dbReference>
<feature type="signal peptide" evidence="3">
    <location>
        <begin position="1"/>
        <end position="17"/>
    </location>
</feature>
<accession>A0A9W9MDH8</accession>
<comment type="similarity">
    <text evidence="1 3">Belongs to the type-B carboxylesterase/lipase family.</text>
</comment>
<dbReference type="GeneID" id="83181279"/>
<dbReference type="GO" id="GO:0017000">
    <property type="term" value="P:antibiotic biosynthetic process"/>
    <property type="evidence" value="ECO:0007669"/>
    <property type="project" value="UniProtKB-ARBA"/>
</dbReference>
<name>A0A9W9MDH8_9EURO</name>
<evidence type="ECO:0000259" key="4">
    <source>
        <dbReference type="Pfam" id="PF00135"/>
    </source>
</evidence>
<evidence type="ECO:0000256" key="3">
    <source>
        <dbReference type="RuleBase" id="RU361235"/>
    </source>
</evidence>
<dbReference type="InterPro" id="IPR050309">
    <property type="entry name" value="Type-B_Carboxylest/Lipase"/>
</dbReference>
<sequence>MFAYVASLLALWAAAHASPTQSVPTAAVRNGTYIGVHSSTYNQDFFLGMPYAQQPVGNLRFTVPQPLNENWSEERDAKDYSDICVGYGTDSIWYPQSEACLTLNVIRSSSVTKNSKLPVGVWIHGGGFYMGSGADQRYNMSAIVENADKIGKPFIAVTLNYRLSAWGFISSSQVYGSGNTNLGLRDQRLALEWVQENIAAFGGDPSKVTIWGESAGAMSVGYHLTAYGGRDDKLFRAGIMESGGSIAASSSNYTTFQSTYDQLVSKVNCADTVDTLQCLRELPFETLNSVLNGTDGSSEYNFSPVVDGDLVQNWGSIQLNKHEFVKVPILAGSNTDEGTAFGPVGINTTEQWYEYLTDGGFDFQTPPSVAKEILKLYPDDPSQGIPEFLGDKRVPSMGYEWRRTCAFAGDYTMHANRRRQCEAWTETSTPAYCYRFNVHSADTPLIFGATHFEEVSFVFHNIAGLGYHYGKPFAGVPQSYIDLSSMMTSMWASFIHDLDPNSGVVNKSVHWEAYGKDKPVDLFLNANTTSHMEADTWRKEGIDYINSVAEAFWR</sequence>
<evidence type="ECO:0000313" key="6">
    <source>
        <dbReference type="Proteomes" id="UP001150904"/>
    </source>
</evidence>
<feature type="chain" id="PRO_5041013833" description="Carboxylic ester hydrolase" evidence="3">
    <location>
        <begin position="18"/>
        <end position="554"/>
    </location>
</feature>
<feature type="domain" description="Carboxylesterase type B" evidence="4">
    <location>
        <begin position="30"/>
        <end position="528"/>
    </location>
</feature>
<proteinExistence type="inferred from homology"/>
<dbReference type="PANTHER" id="PTHR11559">
    <property type="entry name" value="CARBOXYLESTERASE"/>
    <property type="match status" value="1"/>
</dbReference>
<reference evidence="5" key="1">
    <citation type="submission" date="2022-12" db="EMBL/GenBank/DDBJ databases">
        <authorList>
            <person name="Petersen C."/>
        </authorList>
    </citation>
    <scope>NUCLEOTIDE SEQUENCE</scope>
    <source>
        <strain evidence="5">IBT 15544</strain>
    </source>
</reference>
<comment type="caution">
    <text evidence="5">The sequence shown here is derived from an EMBL/GenBank/DDBJ whole genome shotgun (WGS) entry which is preliminary data.</text>
</comment>
<evidence type="ECO:0000256" key="1">
    <source>
        <dbReference type="ARBA" id="ARBA00005964"/>
    </source>
</evidence>
<dbReference type="FunFam" id="3.40.50.1820:FF:000292">
    <property type="entry name" value="Carboxylic ester hydrolase"/>
    <property type="match status" value="1"/>
</dbReference>
<dbReference type="EMBL" id="JAPQKR010000014">
    <property type="protein sequence ID" value="KAJ5197799.1"/>
    <property type="molecule type" value="Genomic_DNA"/>
</dbReference>
<dbReference type="AlphaFoldDB" id="A0A9W9MDH8"/>
<dbReference type="GO" id="GO:0072330">
    <property type="term" value="P:monocarboxylic acid biosynthetic process"/>
    <property type="evidence" value="ECO:0007669"/>
    <property type="project" value="UniProtKB-ARBA"/>
</dbReference>
<evidence type="ECO:0000313" key="5">
    <source>
        <dbReference type="EMBL" id="KAJ5197799.1"/>
    </source>
</evidence>
<organism evidence="5 6">
    <name type="scientific">Penicillium cinerascens</name>
    <dbReference type="NCBI Taxonomy" id="70096"/>
    <lineage>
        <taxon>Eukaryota</taxon>
        <taxon>Fungi</taxon>
        <taxon>Dikarya</taxon>
        <taxon>Ascomycota</taxon>
        <taxon>Pezizomycotina</taxon>
        <taxon>Eurotiomycetes</taxon>
        <taxon>Eurotiomycetidae</taxon>
        <taxon>Eurotiales</taxon>
        <taxon>Aspergillaceae</taxon>
        <taxon>Penicillium</taxon>
    </lineage>
</organism>
<dbReference type="InterPro" id="IPR002018">
    <property type="entry name" value="CarbesteraseB"/>
</dbReference>
<dbReference type="Gene3D" id="3.40.50.1820">
    <property type="entry name" value="alpha/beta hydrolase"/>
    <property type="match status" value="1"/>
</dbReference>
<evidence type="ECO:0000256" key="2">
    <source>
        <dbReference type="ARBA" id="ARBA00022801"/>
    </source>
</evidence>
<dbReference type="Proteomes" id="UP001150904">
    <property type="component" value="Unassembled WGS sequence"/>
</dbReference>
<dbReference type="OrthoDB" id="408631at2759"/>
<keyword evidence="3" id="KW-0732">Signal</keyword>
<dbReference type="PROSITE" id="PS00122">
    <property type="entry name" value="CARBOXYLESTERASE_B_1"/>
    <property type="match status" value="1"/>
</dbReference>
<dbReference type="RefSeq" id="XP_058306227.1">
    <property type="nucleotide sequence ID" value="XM_058453978.1"/>
</dbReference>
<dbReference type="GO" id="GO:0016787">
    <property type="term" value="F:hydrolase activity"/>
    <property type="evidence" value="ECO:0007669"/>
    <property type="project" value="UniProtKB-KW"/>
</dbReference>
<dbReference type="EC" id="3.1.1.-" evidence="3"/>
<dbReference type="SUPFAM" id="SSF53474">
    <property type="entry name" value="alpha/beta-Hydrolases"/>
    <property type="match status" value="1"/>
</dbReference>
<reference evidence="5" key="2">
    <citation type="journal article" date="2023" name="IMA Fungus">
        <title>Comparative genomic study of the Penicillium genus elucidates a diverse pangenome and 15 lateral gene transfer events.</title>
        <authorList>
            <person name="Petersen C."/>
            <person name="Sorensen T."/>
            <person name="Nielsen M.R."/>
            <person name="Sondergaard T.E."/>
            <person name="Sorensen J.L."/>
            <person name="Fitzpatrick D.A."/>
            <person name="Frisvad J.C."/>
            <person name="Nielsen K.L."/>
        </authorList>
    </citation>
    <scope>NUCLEOTIDE SEQUENCE</scope>
    <source>
        <strain evidence="5">IBT 15544</strain>
    </source>
</reference>
<dbReference type="InterPro" id="IPR029058">
    <property type="entry name" value="AB_hydrolase_fold"/>
</dbReference>